<dbReference type="PROSITE" id="PS51740">
    <property type="entry name" value="SPOVT_ABRB"/>
    <property type="match status" value="1"/>
</dbReference>
<dbReference type="SMART" id="SM00966">
    <property type="entry name" value="SpoVT_AbrB"/>
    <property type="match status" value="1"/>
</dbReference>
<name>A0A399EJR6_9DEIN</name>
<dbReference type="AlphaFoldDB" id="A0A399EJR6"/>
<keyword evidence="4" id="KW-1185">Reference proteome</keyword>
<dbReference type="GO" id="GO:0003677">
    <property type="term" value="F:DNA binding"/>
    <property type="evidence" value="ECO:0007669"/>
    <property type="project" value="UniProtKB-UniRule"/>
</dbReference>
<evidence type="ECO:0000259" key="2">
    <source>
        <dbReference type="PROSITE" id="PS51740"/>
    </source>
</evidence>
<comment type="caution">
    <text evidence="3">The sequence shown here is derived from an EMBL/GenBank/DDBJ whole genome shotgun (WGS) entry which is preliminary data.</text>
</comment>
<accession>A0A399EJR6</accession>
<evidence type="ECO:0000256" key="1">
    <source>
        <dbReference type="PROSITE-ProRule" id="PRU01076"/>
    </source>
</evidence>
<evidence type="ECO:0000313" key="4">
    <source>
        <dbReference type="Proteomes" id="UP000265341"/>
    </source>
</evidence>
<dbReference type="EMBL" id="QWLA01000079">
    <property type="protein sequence ID" value="RIH83329.1"/>
    <property type="molecule type" value="Genomic_DNA"/>
</dbReference>
<evidence type="ECO:0000313" key="3">
    <source>
        <dbReference type="EMBL" id="RIH83329.1"/>
    </source>
</evidence>
<dbReference type="InterPro" id="IPR037914">
    <property type="entry name" value="SpoVT-AbrB_sf"/>
</dbReference>
<gene>
    <name evidence="3" type="ORF">Mrose_03068</name>
</gene>
<dbReference type="NCBIfam" id="TIGR01439">
    <property type="entry name" value="lp_hng_hel_AbrB"/>
    <property type="match status" value="1"/>
</dbReference>
<dbReference type="InterPro" id="IPR007159">
    <property type="entry name" value="SpoVT-AbrB_dom"/>
</dbReference>
<dbReference type="Gene3D" id="2.10.260.10">
    <property type="match status" value="1"/>
</dbReference>
<feature type="domain" description="SpoVT-AbrB" evidence="2">
    <location>
        <begin position="7"/>
        <end position="53"/>
    </location>
</feature>
<dbReference type="RefSeq" id="WP_119279780.1">
    <property type="nucleotide sequence ID" value="NZ_QWLA01000079.1"/>
</dbReference>
<dbReference type="SUPFAM" id="SSF89447">
    <property type="entry name" value="AbrB/MazE/MraZ-like"/>
    <property type="match status" value="1"/>
</dbReference>
<proteinExistence type="predicted"/>
<dbReference type="Pfam" id="PF04014">
    <property type="entry name" value="MazE_antitoxin"/>
    <property type="match status" value="1"/>
</dbReference>
<keyword evidence="1" id="KW-0238">DNA-binding</keyword>
<dbReference type="OrthoDB" id="33226at2"/>
<protein>
    <submittedName>
        <fullName evidence="3">Transcriptional regulator, AbrB family</fullName>
    </submittedName>
</protein>
<organism evidence="3 4">
    <name type="scientific">Calidithermus roseus</name>
    <dbReference type="NCBI Taxonomy" id="1644118"/>
    <lineage>
        <taxon>Bacteria</taxon>
        <taxon>Thermotogati</taxon>
        <taxon>Deinococcota</taxon>
        <taxon>Deinococci</taxon>
        <taxon>Thermales</taxon>
        <taxon>Thermaceae</taxon>
        <taxon>Calidithermus</taxon>
    </lineage>
</organism>
<sequence length="89" mass="10114">MKHPVVQQAVQLGVKGRLVLPAGVRRVLRLQEGDRLLLRLREDGVIELVKAQEVVMGNKGLLQRLYPALKGKTLAQELIQERRREALQE</sequence>
<reference evidence="3 4" key="1">
    <citation type="submission" date="2018-08" db="EMBL/GenBank/DDBJ databases">
        <title>Meiothermus roseus NBRC 110900 genome sequencing project.</title>
        <authorList>
            <person name="Da Costa M.S."/>
            <person name="Albuquerque L."/>
            <person name="Raposo P."/>
            <person name="Froufe H.J.C."/>
            <person name="Barroso C.S."/>
            <person name="Egas C."/>
        </authorList>
    </citation>
    <scope>NUCLEOTIDE SEQUENCE [LARGE SCALE GENOMIC DNA]</scope>
    <source>
        <strain evidence="3 4">NBRC 110900</strain>
    </source>
</reference>
<dbReference type="Proteomes" id="UP000265341">
    <property type="component" value="Unassembled WGS sequence"/>
</dbReference>